<feature type="chain" id="PRO_5034136162" evidence="1">
    <location>
        <begin position="21"/>
        <end position="170"/>
    </location>
</feature>
<dbReference type="OrthoDB" id="3044029at2759"/>
<sequence>MQLNALVLFLASLAVMVAQALPMEKRGSGTAIHIKSEHEFCSYMPPRPGQDVASTENNAEAFCTNTNLAHGSKKFPNGFIRSAHFKRTSQYVQVTGRIDRSKYRLSSRDGGGQYDQKDLPHGTCNGWRYFVNLIEPDANVFCIRCCKESKYCNTGISSRGCERIVPGDYH</sequence>
<keyword evidence="1" id="KW-0732">Signal</keyword>
<name>A0A8H7ERD1_9FUNG</name>
<evidence type="ECO:0000313" key="2">
    <source>
        <dbReference type="EMBL" id="KAF7728593.1"/>
    </source>
</evidence>
<accession>A0A8H7ERD1</accession>
<organism evidence="2 3">
    <name type="scientific">Apophysomyces ossiformis</name>
    <dbReference type="NCBI Taxonomy" id="679940"/>
    <lineage>
        <taxon>Eukaryota</taxon>
        <taxon>Fungi</taxon>
        <taxon>Fungi incertae sedis</taxon>
        <taxon>Mucoromycota</taxon>
        <taxon>Mucoromycotina</taxon>
        <taxon>Mucoromycetes</taxon>
        <taxon>Mucorales</taxon>
        <taxon>Mucorineae</taxon>
        <taxon>Mucoraceae</taxon>
        <taxon>Apophysomyces</taxon>
    </lineage>
</organism>
<dbReference type="AlphaFoldDB" id="A0A8H7ERD1"/>
<evidence type="ECO:0000256" key="1">
    <source>
        <dbReference type="SAM" id="SignalP"/>
    </source>
</evidence>
<dbReference type="Proteomes" id="UP000605846">
    <property type="component" value="Unassembled WGS sequence"/>
</dbReference>
<protein>
    <submittedName>
        <fullName evidence="2">Uncharacterized protein</fullName>
    </submittedName>
</protein>
<gene>
    <name evidence="2" type="ORF">EC973_005820</name>
</gene>
<reference evidence="2" key="1">
    <citation type="submission" date="2020-01" db="EMBL/GenBank/DDBJ databases">
        <title>Genome Sequencing of Three Apophysomyces-Like Fungal Strains Confirms a Novel Fungal Genus in the Mucoromycota with divergent Burkholderia-like Endosymbiotic Bacteria.</title>
        <authorList>
            <person name="Stajich J.E."/>
            <person name="Macias A.M."/>
            <person name="Carter-House D."/>
            <person name="Lovett B."/>
            <person name="Kasson L.R."/>
            <person name="Berry K."/>
            <person name="Grigoriev I."/>
            <person name="Chang Y."/>
            <person name="Spatafora J."/>
            <person name="Kasson M.T."/>
        </authorList>
    </citation>
    <scope>NUCLEOTIDE SEQUENCE</scope>
    <source>
        <strain evidence="2">NRRL A-21654</strain>
    </source>
</reference>
<comment type="caution">
    <text evidence="2">The sequence shown here is derived from an EMBL/GenBank/DDBJ whole genome shotgun (WGS) entry which is preliminary data.</text>
</comment>
<dbReference type="EMBL" id="JABAYA010000034">
    <property type="protein sequence ID" value="KAF7728593.1"/>
    <property type="molecule type" value="Genomic_DNA"/>
</dbReference>
<keyword evidence="3" id="KW-1185">Reference proteome</keyword>
<feature type="signal peptide" evidence="1">
    <location>
        <begin position="1"/>
        <end position="20"/>
    </location>
</feature>
<evidence type="ECO:0000313" key="3">
    <source>
        <dbReference type="Proteomes" id="UP000605846"/>
    </source>
</evidence>
<proteinExistence type="predicted"/>